<feature type="region of interest" description="Disordered" evidence="1">
    <location>
        <begin position="171"/>
        <end position="205"/>
    </location>
</feature>
<feature type="compositionally biased region" description="Basic residues" evidence="1">
    <location>
        <begin position="176"/>
        <end position="193"/>
    </location>
</feature>
<protein>
    <submittedName>
        <fullName evidence="2">Uncharacterized protein</fullName>
    </submittedName>
</protein>
<dbReference type="eggNOG" id="ENOG502SD4X">
    <property type="taxonomic scope" value="Eukaryota"/>
</dbReference>
<sequence>MSADPQRSMTIRITSNGKIKTWVSLALAHLEKAGDIPLVLHTLPAKDAENVKTGASPKMPPSVTTVPRLLTVVEIIKREFLKRLAEKRSVRLKGLHQYNEIGILEDLEREEDDAMAVEGEEVSTAEKEKKRAEKIVQMLSGTNHVKLVQTPYMRVTLSLYELPASLVKGATYQPPKSRKLSKSAKARAKKREKKLQEASAPSENA</sequence>
<dbReference type="HOGENOM" id="CLU_074862_0_0_1"/>
<evidence type="ECO:0000313" key="3">
    <source>
        <dbReference type="Proteomes" id="UP000001861"/>
    </source>
</evidence>
<evidence type="ECO:0000313" key="2">
    <source>
        <dbReference type="EMBL" id="EAU81639.2"/>
    </source>
</evidence>
<dbReference type="GeneID" id="6016824"/>
<dbReference type="KEGG" id="cci:CC1G_02655"/>
<reference evidence="2 3" key="1">
    <citation type="journal article" date="2010" name="Proc. Natl. Acad. Sci. U.S.A.">
        <title>Insights into evolution of multicellular fungi from the assembled chromosomes of the mushroom Coprinopsis cinerea (Coprinus cinereus).</title>
        <authorList>
            <person name="Stajich J.E."/>
            <person name="Wilke S.K."/>
            <person name="Ahren D."/>
            <person name="Au C.H."/>
            <person name="Birren B.W."/>
            <person name="Borodovsky M."/>
            <person name="Burns C."/>
            <person name="Canback B."/>
            <person name="Casselton L.A."/>
            <person name="Cheng C.K."/>
            <person name="Deng J."/>
            <person name="Dietrich F.S."/>
            <person name="Fargo D.C."/>
            <person name="Farman M.L."/>
            <person name="Gathman A.C."/>
            <person name="Goldberg J."/>
            <person name="Guigo R."/>
            <person name="Hoegger P.J."/>
            <person name="Hooker J.B."/>
            <person name="Huggins A."/>
            <person name="James T.Y."/>
            <person name="Kamada T."/>
            <person name="Kilaru S."/>
            <person name="Kodira C."/>
            <person name="Kues U."/>
            <person name="Kupfer D."/>
            <person name="Kwan H.S."/>
            <person name="Lomsadze A."/>
            <person name="Li W."/>
            <person name="Lilly W.W."/>
            <person name="Ma L.J."/>
            <person name="Mackey A.J."/>
            <person name="Manning G."/>
            <person name="Martin F."/>
            <person name="Muraguchi H."/>
            <person name="Natvig D.O."/>
            <person name="Palmerini H."/>
            <person name="Ramesh M.A."/>
            <person name="Rehmeyer C.J."/>
            <person name="Roe B.A."/>
            <person name="Shenoy N."/>
            <person name="Stanke M."/>
            <person name="Ter-Hovhannisyan V."/>
            <person name="Tunlid A."/>
            <person name="Velagapudi R."/>
            <person name="Vision T.J."/>
            <person name="Zeng Q."/>
            <person name="Zolan M.E."/>
            <person name="Pukkila P.J."/>
        </authorList>
    </citation>
    <scope>NUCLEOTIDE SEQUENCE [LARGE SCALE GENOMIC DNA]</scope>
    <source>
        <strain evidence="3">Okayama-7 / 130 / ATCC MYA-4618 / FGSC 9003</strain>
    </source>
</reference>
<dbReference type="STRING" id="240176.A8PBI5"/>
<dbReference type="EMBL" id="AACS02000004">
    <property type="protein sequence ID" value="EAU81639.2"/>
    <property type="molecule type" value="Genomic_DNA"/>
</dbReference>
<dbReference type="AlphaFoldDB" id="A8PBI5"/>
<name>A8PBI5_COPC7</name>
<comment type="caution">
    <text evidence="2">The sequence shown here is derived from an EMBL/GenBank/DDBJ whole genome shotgun (WGS) entry which is preliminary data.</text>
</comment>
<dbReference type="OrthoDB" id="424402at2759"/>
<evidence type="ECO:0000256" key="1">
    <source>
        <dbReference type="SAM" id="MobiDB-lite"/>
    </source>
</evidence>
<keyword evidence="3" id="KW-1185">Reference proteome</keyword>
<dbReference type="Proteomes" id="UP000001861">
    <property type="component" value="Unassembled WGS sequence"/>
</dbReference>
<dbReference type="RefSeq" id="XP_001840192.2">
    <property type="nucleotide sequence ID" value="XM_001840140.2"/>
</dbReference>
<organism evidence="2 3">
    <name type="scientific">Coprinopsis cinerea (strain Okayama-7 / 130 / ATCC MYA-4618 / FGSC 9003)</name>
    <name type="common">Inky cap fungus</name>
    <name type="synonym">Hormographiella aspergillata</name>
    <dbReference type="NCBI Taxonomy" id="240176"/>
    <lineage>
        <taxon>Eukaryota</taxon>
        <taxon>Fungi</taxon>
        <taxon>Dikarya</taxon>
        <taxon>Basidiomycota</taxon>
        <taxon>Agaricomycotina</taxon>
        <taxon>Agaricomycetes</taxon>
        <taxon>Agaricomycetidae</taxon>
        <taxon>Agaricales</taxon>
        <taxon>Agaricineae</taxon>
        <taxon>Psathyrellaceae</taxon>
        <taxon>Coprinopsis</taxon>
    </lineage>
</organism>
<proteinExistence type="predicted"/>
<dbReference type="VEuPathDB" id="FungiDB:CC1G_02655"/>
<gene>
    <name evidence="2" type="ORF">CC1G_02655</name>
</gene>
<accession>A8PBI5</accession>
<dbReference type="OMA" id="TPFMRIT"/>
<dbReference type="InParanoid" id="A8PBI5"/>